<dbReference type="EMBL" id="JBHUKQ010000010">
    <property type="protein sequence ID" value="MFD2481329.1"/>
    <property type="molecule type" value="Genomic_DNA"/>
</dbReference>
<gene>
    <name evidence="2" type="ORF">ACFSUT_13680</name>
</gene>
<reference evidence="3" key="1">
    <citation type="journal article" date="2019" name="Int. J. Syst. Evol. Microbiol.">
        <title>The Global Catalogue of Microorganisms (GCM) 10K type strain sequencing project: providing services to taxonomists for standard genome sequencing and annotation.</title>
        <authorList>
            <consortium name="The Broad Institute Genomics Platform"/>
            <consortium name="The Broad Institute Genome Sequencing Center for Infectious Disease"/>
            <person name="Wu L."/>
            <person name="Ma J."/>
        </authorList>
    </citation>
    <scope>NUCLEOTIDE SEQUENCE [LARGE SCALE GENOMIC DNA]</scope>
    <source>
        <strain evidence="3">CGMCC 4.7638</strain>
    </source>
</reference>
<evidence type="ECO:0000313" key="3">
    <source>
        <dbReference type="Proteomes" id="UP001597542"/>
    </source>
</evidence>
<dbReference type="RefSeq" id="WP_344274117.1">
    <property type="nucleotide sequence ID" value="NZ_BAAAHV010000011.1"/>
</dbReference>
<comment type="caution">
    <text evidence="2">The sequence shown here is derived from an EMBL/GenBank/DDBJ whole genome shotgun (WGS) entry which is preliminary data.</text>
</comment>
<keyword evidence="3" id="KW-1185">Reference proteome</keyword>
<dbReference type="Proteomes" id="UP001597542">
    <property type="component" value="Unassembled WGS sequence"/>
</dbReference>
<organism evidence="2 3">
    <name type="scientific">Amycolatopsis albidoflavus</name>
    <dbReference type="NCBI Taxonomy" id="102226"/>
    <lineage>
        <taxon>Bacteria</taxon>
        <taxon>Bacillati</taxon>
        <taxon>Actinomycetota</taxon>
        <taxon>Actinomycetes</taxon>
        <taxon>Pseudonocardiales</taxon>
        <taxon>Pseudonocardiaceae</taxon>
        <taxon>Amycolatopsis</taxon>
    </lineage>
</organism>
<proteinExistence type="predicted"/>
<sequence>MFGKALAAAVLAAGAVTASAATASAATASAAPVSPVTAQDFGACMDYAVGEYDVEPWLAHDACDAGSFEECYWVLRRAYVPAQVAATACRLSFD</sequence>
<evidence type="ECO:0008006" key="4">
    <source>
        <dbReference type="Google" id="ProtNLM"/>
    </source>
</evidence>
<feature type="chain" id="PRO_5046322936" description="Secreted protein" evidence="1">
    <location>
        <begin position="21"/>
        <end position="94"/>
    </location>
</feature>
<accession>A0ABW5HWI9</accession>
<evidence type="ECO:0000313" key="2">
    <source>
        <dbReference type="EMBL" id="MFD2481329.1"/>
    </source>
</evidence>
<evidence type="ECO:0000256" key="1">
    <source>
        <dbReference type="SAM" id="SignalP"/>
    </source>
</evidence>
<keyword evidence="1" id="KW-0732">Signal</keyword>
<feature type="signal peptide" evidence="1">
    <location>
        <begin position="1"/>
        <end position="20"/>
    </location>
</feature>
<protein>
    <recommendedName>
        <fullName evidence="4">Secreted protein</fullName>
    </recommendedName>
</protein>
<name>A0ABW5HWI9_9PSEU</name>